<comment type="caution">
    <text evidence="5">The sequence shown here is derived from an EMBL/GenBank/DDBJ whole genome shotgun (WGS) entry which is preliminary data.</text>
</comment>
<dbReference type="InterPro" id="IPR006059">
    <property type="entry name" value="SBP"/>
</dbReference>
<reference evidence="5 6" key="1">
    <citation type="submission" date="2015-09" db="EMBL/GenBank/DDBJ databases">
        <title>Genome sequencing project for genomic taxonomy and phylogenomics of Bacillus-like bacteria.</title>
        <authorList>
            <person name="Liu B."/>
            <person name="Wang J."/>
            <person name="Zhu Y."/>
            <person name="Liu G."/>
            <person name="Chen Q."/>
            <person name="Chen Z."/>
            <person name="Lan J."/>
            <person name="Che J."/>
            <person name="Ge C."/>
            <person name="Shi H."/>
            <person name="Pan Z."/>
            <person name="Liu X."/>
        </authorList>
    </citation>
    <scope>NUCLEOTIDE SEQUENCE [LARGE SCALE GENOMIC DNA]</scope>
    <source>
        <strain evidence="5 6">LMG 18435</strain>
    </source>
</reference>
<dbReference type="GO" id="GO:0055052">
    <property type="term" value="C:ATP-binding cassette (ABC) transporter complex, substrate-binding subunit-containing"/>
    <property type="evidence" value="ECO:0007669"/>
    <property type="project" value="TreeGrafter"/>
</dbReference>
<organism evidence="5 6">
    <name type="scientific">Heyndrickxia shackletonii</name>
    <dbReference type="NCBI Taxonomy" id="157838"/>
    <lineage>
        <taxon>Bacteria</taxon>
        <taxon>Bacillati</taxon>
        <taxon>Bacillota</taxon>
        <taxon>Bacilli</taxon>
        <taxon>Bacillales</taxon>
        <taxon>Bacillaceae</taxon>
        <taxon>Heyndrickxia</taxon>
    </lineage>
</organism>
<dbReference type="PANTHER" id="PTHR30061">
    <property type="entry name" value="MALTOSE-BINDING PERIPLASMIC PROTEIN"/>
    <property type="match status" value="1"/>
</dbReference>
<dbReference type="Proteomes" id="UP000051888">
    <property type="component" value="Unassembled WGS sequence"/>
</dbReference>
<proteinExistence type="inferred from homology"/>
<gene>
    <name evidence="5" type="ORF">AN964_11270</name>
</gene>
<dbReference type="EMBL" id="LJJC01000004">
    <property type="protein sequence ID" value="KQL54020.1"/>
    <property type="molecule type" value="Genomic_DNA"/>
</dbReference>
<dbReference type="SUPFAM" id="SSF53850">
    <property type="entry name" value="Periplasmic binding protein-like II"/>
    <property type="match status" value="1"/>
</dbReference>
<dbReference type="Gene3D" id="3.40.190.10">
    <property type="entry name" value="Periplasmic binding protein-like II"/>
    <property type="match status" value="1"/>
</dbReference>
<evidence type="ECO:0000256" key="1">
    <source>
        <dbReference type="ARBA" id="ARBA00008520"/>
    </source>
</evidence>
<dbReference type="RefSeq" id="WP_083489314.1">
    <property type="nucleotide sequence ID" value="NZ_JAAIWL010000001.1"/>
</dbReference>
<dbReference type="Pfam" id="PF13416">
    <property type="entry name" value="SBP_bac_8"/>
    <property type="match status" value="1"/>
</dbReference>
<feature type="chain" id="PRO_5006209335" description="ABC transporter substrate-binding protein" evidence="4">
    <location>
        <begin position="25"/>
        <end position="428"/>
    </location>
</feature>
<evidence type="ECO:0000256" key="4">
    <source>
        <dbReference type="SAM" id="SignalP"/>
    </source>
</evidence>
<dbReference type="STRING" id="157838.AN964_11270"/>
<dbReference type="GO" id="GO:1901982">
    <property type="term" value="F:maltose binding"/>
    <property type="evidence" value="ECO:0007669"/>
    <property type="project" value="TreeGrafter"/>
</dbReference>
<dbReference type="PROSITE" id="PS51257">
    <property type="entry name" value="PROKAR_LIPOPROTEIN"/>
    <property type="match status" value="1"/>
</dbReference>
<keyword evidence="3 4" id="KW-0732">Signal</keyword>
<accession>A0A0Q3WXJ3</accession>
<dbReference type="GO" id="GO:0042956">
    <property type="term" value="P:maltodextrin transmembrane transport"/>
    <property type="evidence" value="ECO:0007669"/>
    <property type="project" value="TreeGrafter"/>
</dbReference>
<dbReference type="AlphaFoldDB" id="A0A0Q3WXJ3"/>
<evidence type="ECO:0000313" key="5">
    <source>
        <dbReference type="EMBL" id="KQL54020.1"/>
    </source>
</evidence>
<comment type="similarity">
    <text evidence="1">Belongs to the bacterial solute-binding protein 1 family.</text>
</comment>
<dbReference type="OrthoDB" id="9795467at2"/>
<evidence type="ECO:0000256" key="2">
    <source>
        <dbReference type="ARBA" id="ARBA00022448"/>
    </source>
</evidence>
<keyword evidence="6" id="KW-1185">Reference proteome</keyword>
<dbReference type="PATRIC" id="fig|157838.3.peg.2479"/>
<dbReference type="GO" id="GO:0015768">
    <property type="term" value="P:maltose transport"/>
    <property type="evidence" value="ECO:0007669"/>
    <property type="project" value="TreeGrafter"/>
</dbReference>
<evidence type="ECO:0000256" key="3">
    <source>
        <dbReference type="ARBA" id="ARBA00022729"/>
    </source>
</evidence>
<dbReference type="PANTHER" id="PTHR30061:SF50">
    <property type="entry name" value="MALTOSE_MALTODEXTRIN-BINDING PERIPLASMIC PROTEIN"/>
    <property type="match status" value="1"/>
</dbReference>
<evidence type="ECO:0008006" key="7">
    <source>
        <dbReference type="Google" id="ProtNLM"/>
    </source>
</evidence>
<feature type="signal peptide" evidence="4">
    <location>
        <begin position="1"/>
        <end position="24"/>
    </location>
</feature>
<evidence type="ECO:0000313" key="6">
    <source>
        <dbReference type="Proteomes" id="UP000051888"/>
    </source>
</evidence>
<keyword evidence="2" id="KW-0813">Transport</keyword>
<sequence length="428" mass="48581">MKKRKYMIFITLVISVLLLTSACGKEDGSKSGKITITYWQYTFPQKVDIIKDLIKKFEAENPNIKVVAQDFPYDQYNQKIAAAVNAKKGPDIMNLYYGWLPQYQQKGYIQPIPEDFMSAQDIESYYIPMIQASKIDGKYYGLPVAVRSLALFWNKDMFKAAGLDPEKPPKTWDELITMAKQMTKMKANGQYEQEGFAWDVNGQGYHTFEEVMLRQWGVTPFSDEGKTVQWNSSPEGLEAFKYWINMTKEEKIGDRNFLTDYNTAFKAGKAGMMIDGSFSVAATKEAAKFDWGVTTLPVKEEGGVKSNFGSYWTNSLAKGLSGEKLKAAEKFLKFLISEDTQKEWLDKVGELPAAASFSDDATIKNDPIYGPFVEGLADAHATLFVDEAKERDSINNAVESILLKKAPFDKTFEDLVKQQQDIRDQYYK</sequence>
<name>A0A0Q3WXJ3_9BACI</name>
<protein>
    <recommendedName>
        <fullName evidence="7">ABC transporter substrate-binding protein</fullName>
    </recommendedName>
</protein>